<evidence type="ECO:0000313" key="3">
    <source>
        <dbReference type="EMBL" id="SUP59975.1"/>
    </source>
</evidence>
<proteinExistence type="predicted"/>
<dbReference type="InterPro" id="IPR029068">
    <property type="entry name" value="Glyas_Bleomycin-R_OHBP_Dase"/>
</dbReference>
<gene>
    <name evidence="3" type="ORF">NCTC7807_04038</name>
</gene>
<accession>A0A380P4D7</accession>
<dbReference type="Proteomes" id="UP000254150">
    <property type="component" value="Unassembled WGS sequence"/>
</dbReference>
<evidence type="ECO:0000313" key="4">
    <source>
        <dbReference type="Proteomes" id="UP000254150"/>
    </source>
</evidence>
<protein>
    <submittedName>
        <fullName evidence="3">Quinone binding protein</fullName>
    </submittedName>
</protein>
<evidence type="ECO:0000256" key="1">
    <source>
        <dbReference type="SAM" id="MobiDB-lite"/>
    </source>
</evidence>
<feature type="domain" description="VOC" evidence="2">
    <location>
        <begin position="33"/>
        <end position="150"/>
    </location>
</feature>
<dbReference type="EMBL" id="UHID01000007">
    <property type="protein sequence ID" value="SUP59975.1"/>
    <property type="molecule type" value="Genomic_DNA"/>
</dbReference>
<dbReference type="InterPro" id="IPR004360">
    <property type="entry name" value="Glyas_Fos-R_dOase_dom"/>
</dbReference>
<dbReference type="InterPro" id="IPR037523">
    <property type="entry name" value="VOC_core"/>
</dbReference>
<reference evidence="3 4" key="1">
    <citation type="submission" date="2018-06" db="EMBL/GenBank/DDBJ databases">
        <authorList>
            <consortium name="Pathogen Informatics"/>
            <person name="Doyle S."/>
        </authorList>
    </citation>
    <scope>NUCLEOTIDE SEQUENCE [LARGE SCALE GENOMIC DNA]</scope>
    <source>
        <strain evidence="3 4">NCTC7807</strain>
    </source>
</reference>
<sequence>MVRSGRGCRFVQDRAPPPSYPRPMSTQTSGRVRFDALGIATTDLTASLAFYRRLGLEFPEAAEQAPHVEAVLPGGIRLMWDAVPKEQATPGGGGPQLAFRCASPAGVDALYAELTGAGHQGTTPPWDAVWGQRYAVVADPDGNGVDLFAPLDPAPGAGG</sequence>
<name>A0A380P4D7_STRGR</name>
<dbReference type="PROSITE" id="PS51819">
    <property type="entry name" value="VOC"/>
    <property type="match status" value="1"/>
</dbReference>
<dbReference type="Pfam" id="PF00903">
    <property type="entry name" value="Glyoxalase"/>
    <property type="match status" value="1"/>
</dbReference>
<dbReference type="PANTHER" id="PTHR36503">
    <property type="entry name" value="BLR2520 PROTEIN"/>
    <property type="match status" value="1"/>
</dbReference>
<dbReference type="Gene3D" id="3.10.180.10">
    <property type="entry name" value="2,3-Dihydroxybiphenyl 1,2-Dioxygenase, domain 1"/>
    <property type="match status" value="1"/>
</dbReference>
<evidence type="ECO:0000259" key="2">
    <source>
        <dbReference type="PROSITE" id="PS51819"/>
    </source>
</evidence>
<dbReference type="SUPFAM" id="SSF54593">
    <property type="entry name" value="Glyoxalase/Bleomycin resistance protein/Dihydroxybiphenyl dioxygenase"/>
    <property type="match status" value="1"/>
</dbReference>
<feature type="region of interest" description="Disordered" evidence="1">
    <location>
        <begin position="1"/>
        <end position="28"/>
    </location>
</feature>
<organism evidence="3 4">
    <name type="scientific">Streptomyces griseus</name>
    <dbReference type="NCBI Taxonomy" id="1911"/>
    <lineage>
        <taxon>Bacteria</taxon>
        <taxon>Bacillati</taxon>
        <taxon>Actinomycetota</taxon>
        <taxon>Actinomycetes</taxon>
        <taxon>Kitasatosporales</taxon>
        <taxon>Streptomycetaceae</taxon>
        <taxon>Streptomyces</taxon>
    </lineage>
</organism>
<dbReference type="PANTHER" id="PTHR36503:SF3">
    <property type="entry name" value="BLR0126 PROTEIN"/>
    <property type="match status" value="1"/>
</dbReference>
<dbReference type="AlphaFoldDB" id="A0A380P4D7"/>